<comment type="caution">
    <text evidence="2">The sequence shown here is derived from an EMBL/GenBank/DDBJ whole genome shotgun (WGS) entry which is preliminary data.</text>
</comment>
<organism evidence="2 3">
    <name type="scientific">Olivibacter ginsenosidimutans</name>
    <dbReference type="NCBI Taxonomy" id="1176537"/>
    <lineage>
        <taxon>Bacteria</taxon>
        <taxon>Pseudomonadati</taxon>
        <taxon>Bacteroidota</taxon>
        <taxon>Sphingobacteriia</taxon>
        <taxon>Sphingobacteriales</taxon>
        <taxon>Sphingobacteriaceae</taxon>
        <taxon>Olivibacter</taxon>
    </lineage>
</organism>
<feature type="compositionally biased region" description="Polar residues" evidence="1">
    <location>
        <begin position="235"/>
        <end position="252"/>
    </location>
</feature>
<proteinExistence type="predicted"/>
<protein>
    <submittedName>
        <fullName evidence="2">Uncharacterized protein</fullName>
    </submittedName>
</protein>
<accession>A0ABP9C336</accession>
<feature type="compositionally biased region" description="Polar residues" evidence="1">
    <location>
        <begin position="277"/>
        <end position="289"/>
    </location>
</feature>
<feature type="compositionally biased region" description="Polar residues" evidence="1">
    <location>
        <begin position="102"/>
        <end position="116"/>
    </location>
</feature>
<evidence type="ECO:0000313" key="3">
    <source>
        <dbReference type="Proteomes" id="UP001501411"/>
    </source>
</evidence>
<feature type="compositionally biased region" description="Polar residues" evidence="1">
    <location>
        <begin position="179"/>
        <end position="193"/>
    </location>
</feature>
<feature type="compositionally biased region" description="Basic and acidic residues" evidence="1">
    <location>
        <begin position="136"/>
        <end position="153"/>
    </location>
</feature>
<keyword evidence="3" id="KW-1185">Reference proteome</keyword>
<dbReference type="EMBL" id="BAABIQ010000043">
    <property type="protein sequence ID" value="GAA4804122.1"/>
    <property type="molecule type" value="Genomic_DNA"/>
</dbReference>
<feature type="compositionally biased region" description="Polar residues" evidence="1">
    <location>
        <begin position="74"/>
        <end position="89"/>
    </location>
</feature>
<name>A0ABP9C336_9SPHI</name>
<evidence type="ECO:0000256" key="1">
    <source>
        <dbReference type="SAM" id="MobiDB-lite"/>
    </source>
</evidence>
<gene>
    <name evidence="2" type="ORF">GCM10023231_36490</name>
</gene>
<feature type="region of interest" description="Disordered" evidence="1">
    <location>
        <begin position="74"/>
        <end position="373"/>
    </location>
</feature>
<evidence type="ECO:0000313" key="2">
    <source>
        <dbReference type="EMBL" id="GAA4804122.1"/>
    </source>
</evidence>
<feature type="compositionally biased region" description="Basic and acidic residues" evidence="1">
    <location>
        <begin position="316"/>
        <end position="342"/>
    </location>
</feature>
<dbReference type="RefSeq" id="WP_345234099.1">
    <property type="nucleotide sequence ID" value="NZ_BAABIQ010000043.1"/>
</dbReference>
<dbReference type="Proteomes" id="UP001501411">
    <property type="component" value="Unassembled WGS sequence"/>
</dbReference>
<sequence length="373" mass="40989">MTFEEFFIKKKIDLHQLQLAEPSLYKEFKSHFALMGEKSFDHTKKYWFNRLRKNFHLAEEGTQTTPATAVPLANQQQEIPSSDPSTINKPTGFRPRFKAVTPQASDKTSAENPTTTKPEEAAGQKPMGFKPRFKPGKADSDSVKATKNDKEQQEPTIKPTGFKPRFKAGMTNKAAVEGQDNTSPSDSEASASDITKEESNAVSATPSPSKPIGFKPRFKPGVTDKTINSEEKTTQETSNEQDSTSPPANTSKPLGFKPRFKPGVTDKTINSEEKTTQETSNEQDSTSPPANTPKPLGFKPRFKPGVTNTANTLNKTEIKEEEPLSEKADDESVKPNESKPDKPGASADNTPKPLGFKPRFKPKNKSNEGEGNA</sequence>
<reference evidence="3" key="1">
    <citation type="journal article" date="2019" name="Int. J. Syst. Evol. Microbiol.">
        <title>The Global Catalogue of Microorganisms (GCM) 10K type strain sequencing project: providing services to taxonomists for standard genome sequencing and annotation.</title>
        <authorList>
            <consortium name="The Broad Institute Genomics Platform"/>
            <consortium name="The Broad Institute Genome Sequencing Center for Infectious Disease"/>
            <person name="Wu L."/>
            <person name="Ma J."/>
        </authorList>
    </citation>
    <scope>NUCLEOTIDE SEQUENCE [LARGE SCALE GENOMIC DNA]</scope>
    <source>
        <strain evidence="3">JCM 18200</strain>
    </source>
</reference>
<feature type="compositionally biased region" description="Polar residues" evidence="1">
    <location>
        <begin position="306"/>
        <end position="315"/>
    </location>
</feature>